<dbReference type="Pfam" id="PF04397">
    <property type="entry name" value="LytTR"/>
    <property type="match status" value="1"/>
</dbReference>
<accession>A0A7Z2ZP39</accession>
<evidence type="ECO:0000313" key="2">
    <source>
        <dbReference type="EMBL" id="QJD86480.1"/>
    </source>
</evidence>
<keyword evidence="3" id="KW-1185">Reference proteome</keyword>
<dbReference type="Gene3D" id="2.40.50.1020">
    <property type="entry name" value="LytTr DNA-binding domain"/>
    <property type="match status" value="1"/>
</dbReference>
<name>A0A7Z2ZP39_9BACL</name>
<organism evidence="2 3">
    <name type="scientific">Cohnella herbarum</name>
    <dbReference type="NCBI Taxonomy" id="2728023"/>
    <lineage>
        <taxon>Bacteria</taxon>
        <taxon>Bacillati</taxon>
        <taxon>Bacillota</taxon>
        <taxon>Bacilli</taxon>
        <taxon>Bacillales</taxon>
        <taxon>Paenibacillaceae</taxon>
        <taxon>Cohnella</taxon>
    </lineage>
</organism>
<dbReference type="RefSeq" id="WP_169282729.1">
    <property type="nucleotide sequence ID" value="NZ_CP051680.1"/>
</dbReference>
<feature type="domain" description="HTH LytTR-type" evidence="1">
    <location>
        <begin position="10"/>
        <end position="108"/>
    </location>
</feature>
<dbReference type="GO" id="GO:0003677">
    <property type="term" value="F:DNA binding"/>
    <property type="evidence" value="ECO:0007669"/>
    <property type="project" value="InterPro"/>
</dbReference>
<proteinExistence type="predicted"/>
<dbReference type="SMART" id="SM00850">
    <property type="entry name" value="LytTR"/>
    <property type="match status" value="1"/>
</dbReference>
<sequence length="118" mass="13290">MKLPLVNSSGEYRLLDVREIVYLQTNGSGEVTIYSYDDKYKIISMVKDLSFMLEDAGFVRTDRGTVINTESIESFDGILNIVKLRTSNGEVVAPVTYKMQKQIKAYLKGVKGVSVENR</sequence>
<evidence type="ECO:0000259" key="1">
    <source>
        <dbReference type="SMART" id="SM00850"/>
    </source>
</evidence>
<dbReference type="KEGG" id="cheb:HH215_27160"/>
<dbReference type="InterPro" id="IPR007492">
    <property type="entry name" value="LytTR_DNA-bd_dom"/>
</dbReference>
<gene>
    <name evidence="2" type="ORF">HH215_27160</name>
</gene>
<dbReference type="Proteomes" id="UP000502248">
    <property type="component" value="Chromosome"/>
</dbReference>
<dbReference type="AlphaFoldDB" id="A0A7Z2ZP39"/>
<dbReference type="EMBL" id="CP051680">
    <property type="protein sequence ID" value="QJD86480.1"/>
    <property type="molecule type" value="Genomic_DNA"/>
</dbReference>
<protein>
    <submittedName>
        <fullName evidence="2">LytTR family transcriptional regulator</fullName>
    </submittedName>
</protein>
<reference evidence="2 3" key="1">
    <citation type="submission" date="2020-04" db="EMBL/GenBank/DDBJ databases">
        <title>Genome sequencing of novel species.</title>
        <authorList>
            <person name="Heo J."/>
            <person name="Kim S.-J."/>
            <person name="Kim J.-S."/>
            <person name="Hong S.-B."/>
            <person name="Kwon S.-W."/>
        </authorList>
    </citation>
    <scope>NUCLEOTIDE SEQUENCE [LARGE SCALE GENOMIC DNA]</scope>
    <source>
        <strain evidence="2 3">MFER-1</strain>
    </source>
</reference>
<evidence type="ECO:0000313" key="3">
    <source>
        <dbReference type="Proteomes" id="UP000502248"/>
    </source>
</evidence>